<reference evidence="3 4" key="1">
    <citation type="submission" date="2019-01" db="EMBL/GenBank/DDBJ databases">
        <authorList>
            <person name="Brito A."/>
        </authorList>
    </citation>
    <scope>NUCLEOTIDE SEQUENCE [LARGE SCALE GENOMIC DNA]</scope>
    <source>
        <strain evidence="3">1</strain>
    </source>
</reference>
<dbReference type="InterPro" id="IPR050249">
    <property type="entry name" value="Pseudomonas-type_ThrB"/>
</dbReference>
<feature type="domain" description="Aminoglycoside phosphotransferase" evidence="2">
    <location>
        <begin position="40"/>
        <end position="265"/>
    </location>
</feature>
<evidence type="ECO:0000256" key="1">
    <source>
        <dbReference type="ARBA" id="ARBA00038240"/>
    </source>
</evidence>
<accession>A0A563VSA2</accession>
<dbReference type="AlphaFoldDB" id="A0A563VSA2"/>
<dbReference type="OrthoDB" id="9800774at2"/>
<dbReference type="RefSeq" id="WP_144872740.1">
    <property type="nucleotide sequence ID" value="NZ_LR213996.1"/>
</dbReference>
<dbReference type="Pfam" id="PF01636">
    <property type="entry name" value="APH"/>
    <property type="match status" value="1"/>
</dbReference>
<dbReference type="GO" id="GO:0004413">
    <property type="term" value="F:homoserine kinase activity"/>
    <property type="evidence" value="ECO:0007669"/>
    <property type="project" value="TreeGrafter"/>
</dbReference>
<dbReference type="Proteomes" id="UP000320055">
    <property type="component" value="Unassembled WGS sequence"/>
</dbReference>
<dbReference type="SUPFAM" id="SSF56112">
    <property type="entry name" value="Protein kinase-like (PK-like)"/>
    <property type="match status" value="1"/>
</dbReference>
<name>A0A563VSA2_9CYAN</name>
<dbReference type="InterPro" id="IPR011009">
    <property type="entry name" value="Kinase-like_dom_sf"/>
</dbReference>
<keyword evidence="4" id="KW-1185">Reference proteome</keyword>
<evidence type="ECO:0000313" key="3">
    <source>
        <dbReference type="EMBL" id="VEP14276.1"/>
    </source>
</evidence>
<protein>
    <recommendedName>
        <fullName evidence="2">Aminoglycoside phosphotransferase domain-containing protein</fullName>
    </recommendedName>
</protein>
<gene>
    <name evidence="3" type="ORF">H1P_2530004</name>
</gene>
<proteinExistence type="inferred from homology"/>
<comment type="similarity">
    <text evidence="1">Belongs to the pseudomonas-type ThrB family.</text>
</comment>
<dbReference type="EMBL" id="CAACVJ010000172">
    <property type="protein sequence ID" value="VEP14276.1"/>
    <property type="molecule type" value="Genomic_DNA"/>
</dbReference>
<dbReference type="PANTHER" id="PTHR21064:SF6">
    <property type="entry name" value="AMINOGLYCOSIDE PHOSPHOTRANSFERASE DOMAIN-CONTAINING PROTEIN"/>
    <property type="match status" value="1"/>
</dbReference>
<dbReference type="PANTHER" id="PTHR21064">
    <property type="entry name" value="AMINOGLYCOSIDE PHOSPHOTRANSFERASE DOMAIN-CONTAINING PROTEIN-RELATED"/>
    <property type="match status" value="1"/>
</dbReference>
<dbReference type="GO" id="GO:0009088">
    <property type="term" value="P:threonine biosynthetic process"/>
    <property type="evidence" value="ECO:0007669"/>
    <property type="project" value="TreeGrafter"/>
</dbReference>
<evidence type="ECO:0000313" key="4">
    <source>
        <dbReference type="Proteomes" id="UP000320055"/>
    </source>
</evidence>
<dbReference type="Gene3D" id="3.90.1200.10">
    <property type="match status" value="1"/>
</dbReference>
<dbReference type="InterPro" id="IPR002575">
    <property type="entry name" value="Aminoglycoside_PTrfase"/>
</dbReference>
<organism evidence="3 4">
    <name type="scientific">Hyella patelloides LEGE 07179</name>
    <dbReference type="NCBI Taxonomy" id="945734"/>
    <lineage>
        <taxon>Bacteria</taxon>
        <taxon>Bacillati</taxon>
        <taxon>Cyanobacteriota</taxon>
        <taxon>Cyanophyceae</taxon>
        <taxon>Pleurocapsales</taxon>
        <taxon>Hyellaceae</taxon>
        <taxon>Hyella</taxon>
    </lineage>
</organism>
<dbReference type="Gene3D" id="3.30.200.20">
    <property type="entry name" value="Phosphorylase Kinase, domain 1"/>
    <property type="match status" value="1"/>
</dbReference>
<sequence length="328" mass="37856">MRDLFPAVYSTLSPQALIELVLDNYDLGYVDKCLLWNRGLSDVYLVESASKSYILRISHHHWRSRLDIDFELELLNFLHQRYFPVAYPIATIDNALYVTIPALEGDRYAALFSYAEGSIPLGDLNPTQSNIFGQTLGKLHDIGLDFAYHAPPKALTLEYLLDSSITAIAPFLRENHQDLDYLKQKVHDIKEQLVDLPQKSPYWSVCWGDPHSGNAHFTPDNQITIFDFDQCGYGWRAFDVAKFLQVSLRTGISRNIRDAFFEGYKAVNSLTDKEWNCLQALTQTAHIWVWAINIEAAAIHCWSRLDHRYFQKRLEQLKCLDSSSWQLF</sequence>
<evidence type="ECO:0000259" key="2">
    <source>
        <dbReference type="Pfam" id="PF01636"/>
    </source>
</evidence>